<accession>A0ABU1A007</accession>
<name>A0ABU1A007_9FLAO</name>
<dbReference type="PROSITE" id="PS51352">
    <property type="entry name" value="THIOREDOXIN_2"/>
    <property type="match status" value="1"/>
</dbReference>
<feature type="domain" description="Thioredoxin" evidence="5">
    <location>
        <begin position="43"/>
        <end position="195"/>
    </location>
</feature>
<dbReference type="InterPro" id="IPR036249">
    <property type="entry name" value="Thioredoxin-like_sf"/>
</dbReference>
<evidence type="ECO:0000259" key="5">
    <source>
        <dbReference type="PROSITE" id="PS51352"/>
    </source>
</evidence>
<gene>
    <name evidence="6" type="ORF">RBU60_00440</name>
</gene>
<dbReference type="RefSeq" id="WP_308862638.1">
    <property type="nucleotide sequence ID" value="NZ_JAVHUL010000001.1"/>
</dbReference>
<proteinExistence type="predicted"/>
<dbReference type="InterPro" id="IPR013740">
    <property type="entry name" value="Redoxin"/>
</dbReference>
<dbReference type="CDD" id="cd02966">
    <property type="entry name" value="TlpA_like_family"/>
    <property type="match status" value="1"/>
</dbReference>
<comment type="subcellular location">
    <subcellularLocation>
        <location evidence="1">Cell envelope</location>
    </subcellularLocation>
</comment>
<dbReference type="InterPro" id="IPR050553">
    <property type="entry name" value="Thioredoxin_ResA/DsbE_sf"/>
</dbReference>
<reference evidence="6 7" key="1">
    <citation type="submission" date="2023-08" db="EMBL/GenBank/DDBJ databases">
        <title>Mesonia sp. MT50, isolated from deep-sea sediment of the Mariana Trench.</title>
        <authorList>
            <person name="Fu H."/>
        </authorList>
    </citation>
    <scope>NUCLEOTIDE SEQUENCE [LARGE SCALE GENOMIC DNA]</scope>
    <source>
        <strain evidence="6 7">MT50</strain>
    </source>
</reference>
<comment type="caution">
    <text evidence="6">The sequence shown here is derived from an EMBL/GenBank/DDBJ whole genome shotgun (WGS) entry which is preliminary data.</text>
</comment>
<evidence type="ECO:0000313" key="7">
    <source>
        <dbReference type="Proteomes" id="UP001230915"/>
    </source>
</evidence>
<dbReference type="Proteomes" id="UP001230915">
    <property type="component" value="Unassembled WGS sequence"/>
</dbReference>
<keyword evidence="3" id="KW-1015">Disulfide bond</keyword>
<dbReference type="SUPFAM" id="SSF52833">
    <property type="entry name" value="Thioredoxin-like"/>
    <property type="match status" value="1"/>
</dbReference>
<evidence type="ECO:0000313" key="6">
    <source>
        <dbReference type="EMBL" id="MDQ7916031.1"/>
    </source>
</evidence>
<keyword evidence="7" id="KW-1185">Reference proteome</keyword>
<dbReference type="Gene3D" id="3.40.30.10">
    <property type="entry name" value="Glutaredoxin"/>
    <property type="match status" value="1"/>
</dbReference>
<evidence type="ECO:0000256" key="4">
    <source>
        <dbReference type="ARBA" id="ARBA00023284"/>
    </source>
</evidence>
<sequence>MKFNFLLLLFLCFSCENTTQTSEEESNPIDTSSLTKIQRMESVSYGKESPDATLKDSNESTIAIKSFRGKLLVIDFWATWCSPCLKEAPIFKEIAEKYKDSNVEFITISIDQDYEDWKSYVLEKKWNGKNYWFGMQEDKSLYSFLYSNHKVNEEEVILVRLPKYVIISPNGKILSNSDLRPSKPEFELEIKKNLK</sequence>
<dbReference type="InterPro" id="IPR013766">
    <property type="entry name" value="Thioredoxin_domain"/>
</dbReference>
<dbReference type="PANTHER" id="PTHR42852">
    <property type="entry name" value="THIOL:DISULFIDE INTERCHANGE PROTEIN DSBE"/>
    <property type="match status" value="1"/>
</dbReference>
<protein>
    <submittedName>
        <fullName evidence="6">TlpA disulfide reductase family protein</fullName>
    </submittedName>
</protein>
<evidence type="ECO:0000256" key="3">
    <source>
        <dbReference type="ARBA" id="ARBA00023157"/>
    </source>
</evidence>
<organism evidence="6 7">
    <name type="scientific">Mesonia profundi</name>
    <dbReference type="NCBI Taxonomy" id="3070998"/>
    <lineage>
        <taxon>Bacteria</taxon>
        <taxon>Pseudomonadati</taxon>
        <taxon>Bacteroidota</taxon>
        <taxon>Flavobacteriia</taxon>
        <taxon>Flavobacteriales</taxon>
        <taxon>Flavobacteriaceae</taxon>
        <taxon>Mesonia</taxon>
    </lineage>
</organism>
<dbReference type="PANTHER" id="PTHR42852:SF6">
    <property type="entry name" value="THIOL:DISULFIDE INTERCHANGE PROTEIN DSBE"/>
    <property type="match status" value="1"/>
</dbReference>
<evidence type="ECO:0000256" key="2">
    <source>
        <dbReference type="ARBA" id="ARBA00022748"/>
    </source>
</evidence>
<keyword evidence="4" id="KW-0676">Redox-active center</keyword>
<dbReference type="Pfam" id="PF08534">
    <property type="entry name" value="Redoxin"/>
    <property type="match status" value="1"/>
</dbReference>
<keyword evidence="2" id="KW-0201">Cytochrome c-type biogenesis</keyword>
<evidence type="ECO:0000256" key="1">
    <source>
        <dbReference type="ARBA" id="ARBA00004196"/>
    </source>
</evidence>
<dbReference type="EMBL" id="JAVHUL010000001">
    <property type="protein sequence ID" value="MDQ7916031.1"/>
    <property type="molecule type" value="Genomic_DNA"/>
</dbReference>